<keyword evidence="6 7" id="KW-0472">Membrane</keyword>
<evidence type="ECO:0000256" key="2">
    <source>
        <dbReference type="ARBA" id="ARBA00004234"/>
    </source>
</evidence>
<dbReference type="AlphaFoldDB" id="A0A183CUW3"/>
<dbReference type="Pfam" id="PF03208">
    <property type="entry name" value="PRA1"/>
    <property type="match status" value="1"/>
</dbReference>
<protein>
    <recommendedName>
        <fullName evidence="7">PRA1 family protein</fullName>
    </recommendedName>
</protein>
<evidence type="ECO:0000256" key="3">
    <source>
        <dbReference type="ARBA" id="ARBA00006483"/>
    </source>
</evidence>
<accession>A0A183CUW3</accession>
<dbReference type="WBParaSite" id="GPUH_0000025301-mRNA-1">
    <property type="protein sequence ID" value="GPUH_0000025301-mRNA-1"/>
    <property type="gene ID" value="GPUH_0000025301"/>
</dbReference>
<evidence type="ECO:0000313" key="10">
    <source>
        <dbReference type="WBParaSite" id="GPUH_0000025301-mRNA-1"/>
    </source>
</evidence>
<reference evidence="10" key="1">
    <citation type="submission" date="2016-06" db="UniProtKB">
        <authorList>
            <consortium name="WormBaseParasite"/>
        </authorList>
    </citation>
    <scope>IDENTIFICATION</scope>
</reference>
<proteinExistence type="inferred from homology"/>
<dbReference type="InterPro" id="IPR004895">
    <property type="entry name" value="Prenylated_rab_accept_PRA1"/>
</dbReference>
<dbReference type="GO" id="GO:0005794">
    <property type="term" value="C:Golgi apparatus"/>
    <property type="evidence" value="ECO:0007669"/>
    <property type="project" value="TreeGrafter"/>
</dbReference>
<dbReference type="PANTHER" id="PTHR19317">
    <property type="entry name" value="PRENYLATED RAB ACCEPTOR 1-RELATED"/>
    <property type="match status" value="1"/>
</dbReference>
<feature type="transmembrane region" description="Helical" evidence="7">
    <location>
        <begin position="139"/>
        <end position="159"/>
    </location>
</feature>
<keyword evidence="9" id="KW-1185">Reference proteome</keyword>
<gene>
    <name evidence="8" type="ORF">GPUH_LOCUS254</name>
</gene>
<sequence length="209" mass="23826">MSDDMEEDARDVQCGTNLRAFHDIRTWSYAVKPWSEFFRCSQLSLPYCIDGYIKRMKKNFNRFSANYAVVTTILLFCGIITSFWLMVSCIVLGIFIYAIYTKTRNGPVRIGVEEIPSWILYATAIFITLPLFIYAGVGYILYCAAGIGIFLVIMHASFYGNEPSLHLPEVNIELVTEVNNQSRTVEVTQNEPLVPKSRVRFDEAGDIDE</sequence>
<keyword evidence="5 7" id="KW-1133">Transmembrane helix</keyword>
<dbReference type="EMBL" id="UYRT01000195">
    <property type="protein sequence ID" value="VDK27693.1"/>
    <property type="molecule type" value="Genomic_DNA"/>
</dbReference>
<evidence type="ECO:0000256" key="7">
    <source>
        <dbReference type="RuleBase" id="RU363107"/>
    </source>
</evidence>
<dbReference type="OrthoDB" id="63113at2759"/>
<dbReference type="Proteomes" id="UP000271098">
    <property type="component" value="Unassembled WGS sequence"/>
</dbReference>
<evidence type="ECO:0000256" key="4">
    <source>
        <dbReference type="ARBA" id="ARBA00022692"/>
    </source>
</evidence>
<evidence type="ECO:0000313" key="9">
    <source>
        <dbReference type="Proteomes" id="UP000271098"/>
    </source>
</evidence>
<comment type="subcellular location">
    <subcellularLocation>
        <location evidence="2">Cytoplasmic vesicle</location>
        <location evidence="2">Secretory vesicle</location>
        <location evidence="2">Synaptic vesicle</location>
    </subcellularLocation>
    <subcellularLocation>
        <location evidence="1 7">Membrane</location>
        <topology evidence="1 7">Multi-pass membrane protein</topology>
    </subcellularLocation>
</comment>
<reference evidence="8 9" key="2">
    <citation type="submission" date="2018-11" db="EMBL/GenBank/DDBJ databases">
        <authorList>
            <consortium name="Pathogen Informatics"/>
        </authorList>
    </citation>
    <scope>NUCLEOTIDE SEQUENCE [LARGE SCALE GENOMIC DNA]</scope>
</reference>
<organism evidence="10">
    <name type="scientific">Gongylonema pulchrum</name>
    <dbReference type="NCBI Taxonomy" id="637853"/>
    <lineage>
        <taxon>Eukaryota</taxon>
        <taxon>Metazoa</taxon>
        <taxon>Ecdysozoa</taxon>
        <taxon>Nematoda</taxon>
        <taxon>Chromadorea</taxon>
        <taxon>Rhabditida</taxon>
        <taxon>Spirurina</taxon>
        <taxon>Spiruromorpha</taxon>
        <taxon>Spiruroidea</taxon>
        <taxon>Gongylonematidae</taxon>
        <taxon>Gongylonema</taxon>
    </lineage>
</organism>
<name>A0A183CUW3_9BILA</name>
<evidence type="ECO:0000256" key="1">
    <source>
        <dbReference type="ARBA" id="ARBA00004141"/>
    </source>
</evidence>
<comment type="similarity">
    <text evidence="3 7">Belongs to the PRA1 family.</text>
</comment>
<keyword evidence="4 7" id="KW-0812">Transmembrane</keyword>
<dbReference type="PANTHER" id="PTHR19317:SF0">
    <property type="entry name" value="PRENYLATED RAB ACCEPTOR PROTEIN 1"/>
    <property type="match status" value="1"/>
</dbReference>
<feature type="transmembrane region" description="Helical" evidence="7">
    <location>
        <begin position="118"/>
        <end position="134"/>
    </location>
</feature>
<evidence type="ECO:0000313" key="8">
    <source>
        <dbReference type="EMBL" id="VDK27693.1"/>
    </source>
</evidence>
<evidence type="ECO:0000256" key="6">
    <source>
        <dbReference type="ARBA" id="ARBA00023136"/>
    </source>
</evidence>
<evidence type="ECO:0000256" key="5">
    <source>
        <dbReference type="ARBA" id="ARBA00022989"/>
    </source>
</evidence>
<dbReference type="GO" id="GO:0016020">
    <property type="term" value="C:membrane"/>
    <property type="evidence" value="ECO:0007669"/>
    <property type="project" value="UniProtKB-SubCell"/>
</dbReference>
<dbReference type="GO" id="GO:0008021">
    <property type="term" value="C:synaptic vesicle"/>
    <property type="evidence" value="ECO:0007669"/>
    <property type="project" value="UniProtKB-SubCell"/>
</dbReference>
<feature type="transmembrane region" description="Helical" evidence="7">
    <location>
        <begin position="65"/>
        <end position="98"/>
    </location>
</feature>